<dbReference type="Pfam" id="PF23600">
    <property type="entry name" value="CdpA_N"/>
    <property type="match status" value="1"/>
</dbReference>
<dbReference type="Pfam" id="PF07411">
    <property type="entry name" value="DUF1508"/>
    <property type="match status" value="5"/>
</dbReference>
<keyword evidence="2" id="KW-0812">Transmembrane</keyword>
<feature type="domain" description="DUF1508" evidence="3">
    <location>
        <begin position="313"/>
        <end position="359"/>
    </location>
</feature>
<protein>
    <recommendedName>
        <fullName evidence="7">DUF1508 domain-containing protein</fullName>
    </recommendedName>
</protein>
<accession>A0A343TP36</accession>
<feature type="transmembrane region" description="Helical" evidence="2">
    <location>
        <begin position="85"/>
        <end position="108"/>
    </location>
</feature>
<evidence type="ECO:0000313" key="5">
    <source>
        <dbReference type="EMBL" id="AUX10858.1"/>
    </source>
</evidence>
<dbReference type="GeneID" id="37879617"/>
<feature type="transmembrane region" description="Helical" evidence="2">
    <location>
        <begin position="61"/>
        <end position="79"/>
    </location>
</feature>
<dbReference type="InterPro" id="IPR010879">
    <property type="entry name" value="DUF1508"/>
</dbReference>
<dbReference type="Gene3D" id="2.30.29.80">
    <property type="match status" value="2"/>
</dbReference>
<evidence type="ECO:0000259" key="3">
    <source>
        <dbReference type="Pfam" id="PF07411"/>
    </source>
</evidence>
<feature type="domain" description="Cell division protein A N-terminal" evidence="4">
    <location>
        <begin position="9"/>
        <end position="138"/>
    </location>
</feature>
<feature type="domain" description="DUF1508" evidence="3">
    <location>
        <begin position="220"/>
        <end position="266"/>
    </location>
</feature>
<dbReference type="RefSeq" id="WP_119821541.1">
    <property type="nucleotide sequence ID" value="NZ_CP025066.1"/>
</dbReference>
<feature type="compositionally biased region" description="Basic and acidic residues" evidence="1">
    <location>
        <begin position="156"/>
        <end position="179"/>
    </location>
</feature>
<evidence type="ECO:0000259" key="4">
    <source>
        <dbReference type="Pfam" id="PF23600"/>
    </source>
</evidence>
<dbReference type="InterPro" id="IPR055563">
    <property type="entry name" value="CdpA_N"/>
</dbReference>
<keyword evidence="2" id="KW-1133">Transmembrane helix</keyword>
<dbReference type="Gene3D" id="3.30.160.160">
    <property type="entry name" value="YegP-like"/>
    <property type="match status" value="2"/>
</dbReference>
<feature type="transmembrane region" description="Helical" evidence="2">
    <location>
        <begin position="120"/>
        <end position="141"/>
    </location>
</feature>
<evidence type="ECO:0008006" key="7">
    <source>
        <dbReference type="Google" id="ProtNLM"/>
    </source>
</evidence>
<feature type="domain" description="DUF1508" evidence="3">
    <location>
        <begin position="440"/>
        <end position="488"/>
    </location>
</feature>
<feature type="transmembrane region" description="Helical" evidence="2">
    <location>
        <begin position="28"/>
        <end position="49"/>
    </location>
</feature>
<feature type="region of interest" description="Disordered" evidence="1">
    <location>
        <begin position="156"/>
        <end position="180"/>
    </location>
</feature>
<dbReference type="SUPFAM" id="SSF160113">
    <property type="entry name" value="YegP-like"/>
    <property type="match status" value="5"/>
</dbReference>
<keyword evidence="2" id="KW-0472">Membrane</keyword>
<evidence type="ECO:0000313" key="6">
    <source>
        <dbReference type="Proteomes" id="UP000263012"/>
    </source>
</evidence>
<sequence length="550" mass="60914">MSDQQPSGTLQSLYTNRIGTARTDDEIFGYWLFLLGVIAGLLGVVVFAFTDAQTMSRGIGYALAALAPPLIMLGAVIRFPLRRTAMWLAVVGGLLSVVAVVWFLSVFPDGWPRATGRADIIGVYAVGLIVIGLAGTVVPLWTDPVYDEHAQLTETTERQRQELEMSSARAEESTSRAEELEGDLAAGQEELAEIEEKLSQREAEIEALHSSSARFELFEDRGGKHRWRLRHRNGNVIAAAGQGYSSRQKCQQGMHSVMRNALGAGVLRLESEAVETTTEDGEPVPEDADEPDIAVPSVEEDLESAATYEVFEDEGGRWRWRLRHENGNIIADSGEGYASKSNARRAMRNVRDHVSAADYLDIDPAAFEVYRDRAGQYRWRLLHENGNILADSGQGYTRRSDARNGLESVRTNVNEAPILDPGTEPEEETNTDAVFEVYEDKGGEWRWRLRHQNGNIIADSGEGYASRSGCIEAVDRIREYAPEADILDVERAAFEVYEDAAGEWRWRLRHRNGNIIADSGEGYASRSGCIEAVERVKRHAPGAGDEEVEA</sequence>
<dbReference type="OrthoDB" id="108721at2157"/>
<dbReference type="EMBL" id="CP025066">
    <property type="protein sequence ID" value="AUX10858.1"/>
    <property type="molecule type" value="Genomic_DNA"/>
</dbReference>
<dbReference type="PANTHER" id="PTHR40606">
    <property type="match status" value="1"/>
</dbReference>
<reference evidence="6" key="1">
    <citation type="submission" date="2017-11" db="EMBL/GenBank/DDBJ databases">
        <title>Phenotypic and genomic properties of facultatively anaerobic sulfur-reducing natronoarchaea from hypersaline soda lakes.</title>
        <authorList>
            <person name="Sorokin D.Y."/>
            <person name="Kublanov I.V."/>
            <person name="Roman P."/>
            <person name="Sinninghe Damste J.S."/>
            <person name="Golyshin P.N."/>
            <person name="Rojo D."/>
            <person name="Ciordia S."/>
            <person name="Mena M.D.C."/>
            <person name="Ferrer M."/>
            <person name="Messina E."/>
            <person name="Smedile F."/>
            <person name="La Spada G."/>
            <person name="La Cono V."/>
            <person name="Yakimov M.M."/>
        </authorList>
    </citation>
    <scope>NUCLEOTIDE SEQUENCE [LARGE SCALE GENOMIC DNA]</scope>
    <source>
        <strain evidence="6">AArc-Sl</strain>
    </source>
</reference>
<gene>
    <name evidence="5" type="ORF">AArcSl_3252</name>
</gene>
<feature type="domain" description="DUF1508" evidence="3">
    <location>
        <begin position="372"/>
        <end position="420"/>
    </location>
</feature>
<dbReference type="AlphaFoldDB" id="A0A343TP36"/>
<dbReference type="KEGG" id="hdf:AArcSl_3252"/>
<proteinExistence type="predicted"/>
<dbReference type="PANTHER" id="PTHR40606:SF1">
    <property type="entry name" value="UPF0339 PROTEIN YEGP"/>
    <property type="match status" value="1"/>
</dbReference>
<organism evidence="5 6">
    <name type="scientific">Halalkaliarchaeum desulfuricum</name>
    <dbReference type="NCBI Taxonomy" id="2055893"/>
    <lineage>
        <taxon>Archaea</taxon>
        <taxon>Methanobacteriati</taxon>
        <taxon>Methanobacteriota</taxon>
        <taxon>Stenosarchaea group</taxon>
        <taxon>Halobacteria</taxon>
        <taxon>Halobacteriales</taxon>
        <taxon>Haloferacaceae</taxon>
        <taxon>Halalkaliarchaeum</taxon>
    </lineage>
</organism>
<evidence type="ECO:0000256" key="2">
    <source>
        <dbReference type="SAM" id="Phobius"/>
    </source>
</evidence>
<feature type="domain" description="DUF1508" evidence="3">
    <location>
        <begin position="499"/>
        <end position="544"/>
    </location>
</feature>
<dbReference type="InterPro" id="IPR036913">
    <property type="entry name" value="YegP-like_sf"/>
</dbReference>
<evidence type="ECO:0000256" key="1">
    <source>
        <dbReference type="SAM" id="MobiDB-lite"/>
    </source>
</evidence>
<dbReference type="InterPro" id="IPR051141">
    <property type="entry name" value="UPF0339_domain"/>
</dbReference>
<dbReference type="Proteomes" id="UP000263012">
    <property type="component" value="Chromosome"/>
</dbReference>
<keyword evidence="6" id="KW-1185">Reference proteome</keyword>
<name>A0A343TP36_9EURY</name>